<name>A0A7W6FKN9_9HYPH</name>
<dbReference type="EMBL" id="RJJU01000013">
    <property type="protein sequence ID" value="RUM10217.1"/>
    <property type="molecule type" value="Genomic_DNA"/>
</dbReference>
<dbReference type="AlphaFoldDB" id="A0A7W6FKN9"/>
<gene>
    <name evidence="2" type="ORF">EFB14_23410</name>
    <name evidence="1" type="ORF">GGQ65_004646</name>
</gene>
<reference evidence="1 4" key="2">
    <citation type="submission" date="2020-08" db="EMBL/GenBank/DDBJ databases">
        <title>Genomic Encyclopedia of Type Strains, Phase IV (KMG-IV): sequencing the most valuable type-strain genomes for metagenomic binning, comparative biology and taxonomic classification.</title>
        <authorList>
            <person name="Goeker M."/>
        </authorList>
    </citation>
    <scope>NUCLEOTIDE SEQUENCE [LARGE SCALE GENOMIC DNA]</scope>
    <source>
        <strain evidence="1 4">DSM 19331</strain>
    </source>
</reference>
<dbReference type="Proteomes" id="UP000545490">
    <property type="component" value="Unassembled WGS sequence"/>
</dbReference>
<dbReference type="EMBL" id="JACIDG010000012">
    <property type="protein sequence ID" value="MBB3917330.1"/>
    <property type="molecule type" value="Genomic_DNA"/>
</dbReference>
<dbReference type="Proteomes" id="UP000272004">
    <property type="component" value="Unassembled WGS sequence"/>
</dbReference>
<evidence type="ECO:0000313" key="1">
    <source>
        <dbReference type="EMBL" id="MBB3917330.1"/>
    </source>
</evidence>
<evidence type="ECO:0000313" key="3">
    <source>
        <dbReference type="Proteomes" id="UP000272004"/>
    </source>
</evidence>
<protein>
    <submittedName>
        <fullName evidence="1">Uncharacterized protein</fullName>
    </submittedName>
</protein>
<comment type="caution">
    <text evidence="1">The sequence shown here is derived from an EMBL/GenBank/DDBJ whole genome shotgun (WGS) entry which is preliminary data.</text>
</comment>
<evidence type="ECO:0000313" key="4">
    <source>
        <dbReference type="Proteomes" id="UP000545490"/>
    </source>
</evidence>
<proteinExistence type="predicted"/>
<dbReference type="RefSeq" id="WP_126829068.1">
    <property type="nucleotide sequence ID" value="NZ_JACIDG010000012.1"/>
</dbReference>
<organism evidence="1 4">
    <name type="scientific">Rhizobium fabae</name>
    <dbReference type="NCBI Taxonomy" id="573179"/>
    <lineage>
        <taxon>Bacteria</taxon>
        <taxon>Pseudomonadati</taxon>
        <taxon>Pseudomonadota</taxon>
        <taxon>Alphaproteobacteria</taxon>
        <taxon>Hyphomicrobiales</taxon>
        <taxon>Rhizobiaceae</taxon>
        <taxon>Rhizobium/Agrobacterium group</taxon>
        <taxon>Rhizobium</taxon>
    </lineage>
</organism>
<sequence>MLLIHTKTCREKIGWIVDLAGDDSDAVTVSVAGGRNEEEAMERGEAVEFEVAAAQRTGDFNAWGLASAR</sequence>
<reference evidence="2 3" key="1">
    <citation type="submission" date="2018-11" db="EMBL/GenBank/DDBJ databases">
        <authorList>
            <person name="Huo Y."/>
        </authorList>
    </citation>
    <scope>NUCLEOTIDE SEQUENCE [LARGE SCALE GENOMIC DNA]</scope>
    <source>
        <strain evidence="2 3">CCBAU 33202</strain>
    </source>
</reference>
<evidence type="ECO:0000313" key="2">
    <source>
        <dbReference type="EMBL" id="RUM10217.1"/>
    </source>
</evidence>
<accession>A0A7W6FKN9</accession>
<keyword evidence="3" id="KW-1185">Reference proteome</keyword>